<dbReference type="STRING" id="445975.COLSTE_00143"/>
<dbReference type="AlphaFoldDB" id="B6G7W2"/>
<gene>
    <name evidence="1" type="ORF">COLSTE_00143</name>
</gene>
<sequence>MEGKPGCRRWGVILFCAISALGPRMSLPHREKRCRAVSRIASRKAA</sequence>
<proteinExistence type="predicted"/>
<dbReference type="EMBL" id="ABXJ01000012">
    <property type="protein sequence ID" value="EEA91588.1"/>
    <property type="molecule type" value="Genomic_DNA"/>
</dbReference>
<comment type="caution">
    <text evidence="1">The sequence shown here is derived from an EMBL/GenBank/DDBJ whole genome shotgun (WGS) entry which is preliminary data.</text>
</comment>
<accession>B6G7W2</accession>
<keyword evidence="2" id="KW-1185">Reference proteome</keyword>
<organism evidence="1 2">
    <name type="scientific">Collinsella stercoris DSM 13279</name>
    <dbReference type="NCBI Taxonomy" id="445975"/>
    <lineage>
        <taxon>Bacteria</taxon>
        <taxon>Bacillati</taxon>
        <taxon>Actinomycetota</taxon>
        <taxon>Coriobacteriia</taxon>
        <taxon>Coriobacteriales</taxon>
        <taxon>Coriobacteriaceae</taxon>
        <taxon>Collinsella</taxon>
    </lineage>
</organism>
<dbReference type="HOGENOM" id="CLU_3182470_0_0_11"/>
<dbReference type="Proteomes" id="UP000003560">
    <property type="component" value="Unassembled WGS sequence"/>
</dbReference>
<evidence type="ECO:0000313" key="2">
    <source>
        <dbReference type="Proteomes" id="UP000003560"/>
    </source>
</evidence>
<reference evidence="1 2" key="1">
    <citation type="submission" date="2008-10" db="EMBL/GenBank/DDBJ databases">
        <title>Draft genome sequence of Collinsella stercoris (DSM 13279).</title>
        <authorList>
            <person name="Sudarsanam P."/>
            <person name="Ley R."/>
            <person name="Guruge J."/>
            <person name="Turnbaugh P.J."/>
            <person name="Mahowald M."/>
            <person name="Liep D."/>
            <person name="Gordon J."/>
        </authorList>
    </citation>
    <scope>NUCLEOTIDE SEQUENCE [LARGE SCALE GENOMIC DNA]</scope>
    <source>
        <strain evidence="1 2">DSM 13279</strain>
    </source>
</reference>
<name>B6G7W2_9ACTN</name>
<evidence type="ECO:0000313" key="1">
    <source>
        <dbReference type="EMBL" id="EEA91588.1"/>
    </source>
</evidence>
<protein>
    <submittedName>
        <fullName evidence="1">Uncharacterized protein</fullName>
    </submittedName>
</protein>
<reference evidence="1 2" key="2">
    <citation type="submission" date="2008-10" db="EMBL/GenBank/DDBJ databases">
        <authorList>
            <person name="Fulton L."/>
            <person name="Clifton S."/>
            <person name="Fulton B."/>
            <person name="Xu J."/>
            <person name="Minx P."/>
            <person name="Pepin K.H."/>
            <person name="Johnson M."/>
            <person name="Thiruvilangam P."/>
            <person name="Bhonagiri V."/>
            <person name="Nash W.E."/>
            <person name="Mardis E.R."/>
            <person name="Wilson R.K."/>
        </authorList>
    </citation>
    <scope>NUCLEOTIDE SEQUENCE [LARGE SCALE GENOMIC DNA]</scope>
    <source>
        <strain evidence="1 2">DSM 13279</strain>
    </source>
</reference>